<keyword evidence="2" id="KW-1185">Reference proteome</keyword>
<dbReference type="Proteomes" id="UP000325081">
    <property type="component" value="Unassembled WGS sequence"/>
</dbReference>
<dbReference type="OrthoDB" id="1909008at2759"/>
<organism evidence="1 2">
    <name type="scientific">Striga asiatica</name>
    <name type="common">Asiatic witchweed</name>
    <name type="synonym">Buchnera asiatica</name>
    <dbReference type="NCBI Taxonomy" id="4170"/>
    <lineage>
        <taxon>Eukaryota</taxon>
        <taxon>Viridiplantae</taxon>
        <taxon>Streptophyta</taxon>
        <taxon>Embryophyta</taxon>
        <taxon>Tracheophyta</taxon>
        <taxon>Spermatophyta</taxon>
        <taxon>Magnoliopsida</taxon>
        <taxon>eudicotyledons</taxon>
        <taxon>Gunneridae</taxon>
        <taxon>Pentapetalae</taxon>
        <taxon>asterids</taxon>
        <taxon>lamiids</taxon>
        <taxon>Lamiales</taxon>
        <taxon>Orobanchaceae</taxon>
        <taxon>Buchnereae</taxon>
        <taxon>Striga</taxon>
    </lineage>
</organism>
<proteinExistence type="predicted"/>
<evidence type="ECO:0000313" key="1">
    <source>
        <dbReference type="EMBL" id="GER56459.1"/>
    </source>
</evidence>
<dbReference type="EMBL" id="BKCP01012736">
    <property type="protein sequence ID" value="GER56459.1"/>
    <property type="molecule type" value="Genomic_DNA"/>
</dbReference>
<reference evidence="2" key="1">
    <citation type="journal article" date="2019" name="Curr. Biol.">
        <title>Genome Sequence of Striga asiatica Provides Insight into the Evolution of Plant Parasitism.</title>
        <authorList>
            <person name="Yoshida S."/>
            <person name="Kim S."/>
            <person name="Wafula E.K."/>
            <person name="Tanskanen J."/>
            <person name="Kim Y.M."/>
            <person name="Honaas L."/>
            <person name="Yang Z."/>
            <person name="Spallek T."/>
            <person name="Conn C.E."/>
            <person name="Ichihashi Y."/>
            <person name="Cheong K."/>
            <person name="Cui S."/>
            <person name="Der J.P."/>
            <person name="Gundlach H."/>
            <person name="Jiao Y."/>
            <person name="Hori C."/>
            <person name="Ishida J.K."/>
            <person name="Kasahara H."/>
            <person name="Kiba T."/>
            <person name="Kim M.S."/>
            <person name="Koo N."/>
            <person name="Laohavisit A."/>
            <person name="Lee Y.H."/>
            <person name="Lumba S."/>
            <person name="McCourt P."/>
            <person name="Mortimer J.C."/>
            <person name="Mutuku J.M."/>
            <person name="Nomura T."/>
            <person name="Sasaki-Sekimoto Y."/>
            <person name="Seto Y."/>
            <person name="Wang Y."/>
            <person name="Wakatake T."/>
            <person name="Sakakibara H."/>
            <person name="Demura T."/>
            <person name="Yamaguchi S."/>
            <person name="Yoneyama K."/>
            <person name="Manabe R.I."/>
            <person name="Nelson D.C."/>
            <person name="Schulman A.H."/>
            <person name="Timko M.P."/>
            <person name="dePamphilis C.W."/>
            <person name="Choi D."/>
            <person name="Shirasu K."/>
        </authorList>
    </citation>
    <scope>NUCLEOTIDE SEQUENCE [LARGE SCALE GENOMIC DNA]</scope>
    <source>
        <strain evidence="2">cv. UVA1</strain>
    </source>
</reference>
<gene>
    <name evidence="1" type="ORF">STAS_34187</name>
</gene>
<name>A0A5A7RH28_STRAF</name>
<protein>
    <submittedName>
        <fullName evidence="1">Pollen Ole e 1 allergen and extensin family protein</fullName>
    </submittedName>
</protein>
<comment type="caution">
    <text evidence="1">The sequence shown here is derived from an EMBL/GenBank/DDBJ whole genome shotgun (WGS) entry which is preliminary data.</text>
</comment>
<feature type="non-terminal residue" evidence="1">
    <location>
        <position position="1"/>
    </location>
</feature>
<evidence type="ECO:0000313" key="2">
    <source>
        <dbReference type="Proteomes" id="UP000325081"/>
    </source>
</evidence>
<sequence>ERRPRKPASEGETAGKVDTFTGEERFGGARIKITKLLRFLQQPLTGPHGYAMLTGTMICAQCKDGQVFLFDYLLNGIKVTMTCPGSDEQLTMSREETTN</sequence>
<dbReference type="AlphaFoldDB" id="A0A5A7RH28"/>
<accession>A0A5A7RH28</accession>